<evidence type="ECO:0008006" key="3">
    <source>
        <dbReference type="Google" id="ProtNLM"/>
    </source>
</evidence>
<dbReference type="Proteomes" id="UP000799324">
    <property type="component" value="Unassembled WGS sequence"/>
</dbReference>
<accession>A0A6A6SX23</accession>
<sequence length="470" mass="53154">MAQMEPPKSLMVLPNELLLQVVCRLQTIRSFDPQSRAFRDREKEKTRQRDNHQRQYALHALTLTSKPLRDMALSTLYAAFTGASTIHGLKRLRLFARTLSERPCYHRYLQYIEVRQGDYLGNALFIDFDDDESPEAPAFLEHYYALLAMVIRAACDLRHLSIASLEYMEFNLWQHLLHGSNPSLDLPKLETLCLQLHAYDSELSTVTSILNALRPIHCLKAIYASSISLSTSPLLLGVHQNLGVIDLCDCMVDVPALADFVTKCQAIKHLGCHWNFLHSQGTDLFRFCTSLSAHQNTLEYLHLDTREIRLHEDAGDYPIRTLGSLRHFKVLRSVELSETSLSANEKSILDVPGLDFPLRISNVLPDSVETFAMLLNVKPRHHKTLLDGVRALENFADDCRLDTALPNLKNVEVRCGSALSTLQLGDRFKDINVDLVLTTERLRGDFADSSHETALISDARPEGLQEASSH</sequence>
<reference evidence="1" key="1">
    <citation type="journal article" date="2020" name="Stud. Mycol.">
        <title>101 Dothideomycetes genomes: a test case for predicting lifestyles and emergence of pathogens.</title>
        <authorList>
            <person name="Haridas S."/>
            <person name="Albert R."/>
            <person name="Binder M."/>
            <person name="Bloem J."/>
            <person name="Labutti K."/>
            <person name="Salamov A."/>
            <person name="Andreopoulos B."/>
            <person name="Baker S."/>
            <person name="Barry K."/>
            <person name="Bills G."/>
            <person name="Bluhm B."/>
            <person name="Cannon C."/>
            <person name="Castanera R."/>
            <person name="Culley D."/>
            <person name="Daum C."/>
            <person name="Ezra D."/>
            <person name="Gonzalez J."/>
            <person name="Henrissat B."/>
            <person name="Kuo A."/>
            <person name="Liang C."/>
            <person name="Lipzen A."/>
            <person name="Lutzoni F."/>
            <person name="Magnuson J."/>
            <person name="Mondo S."/>
            <person name="Nolan M."/>
            <person name="Ohm R."/>
            <person name="Pangilinan J."/>
            <person name="Park H.-J."/>
            <person name="Ramirez L."/>
            <person name="Alfaro M."/>
            <person name="Sun H."/>
            <person name="Tritt A."/>
            <person name="Yoshinaga Y."/>
            <person name="Zwiers L.-H."/>
            <person name="Turgeon B."/>
            <person name="Goodwin S."/>
            <person name="Spatafora J."/>
            <person name="Crous P."/>
            <person name="Grigoriev I."/>
        </authorList>
    </citation>
    <scope>NUCLEOTIDE SEQUENCE</scope>
    <source>
        <strain evidence="1">CBS 122681</strain>
    </source>
</reference>
<evidence type="ECO:0000313" key="1">
    <source>
        <dbReference type="EMBL" id="KAF2651143.1"/>
    </source>
</evidence>
<protein>
    <recommendedName>
        <fullName evidence="3">F-box domain-containing protein</fullName>
    </recommendedName>
</protein>
<keyword evidence="2" id="KW-1185">Reference proteome</keyword>
<evidence type="ECO:0000313" key="2">
    <source>
        <dbReference type="Proteomes" id="UP000799324"/>
    </source>
</evidence>
<proteinExistence type="predicted"/>
<dbReference type="InterPro" id="IPR032675">
    <property type="entry name" value="LRR_dom_sf"/>
</dbReference>
<organism evidence="1 2">
    <name type="scientific">Lophiostoma macrostomum CBS 122681</name>
    <dbReference type="NCBI Taxonomy" id="1314788"/>
    <lineage>
        <taxon>Eukaryota</taxon>
        <taxon>Fungi</taxon>
        <taxon>Dikarya</taxon>
        <taxon>Ascomycota</taxon>
        <taxon>Pezizomycotina</taxon>
        <taxon>Dothideomycetes</taxon>
        <taxon>Pleosporomycetidae</taxon>
        <taxon>Pleosporales</taxon>
        <taxon>Lophiostomataceae</taxon>
        <taxon>Lophiostoma</taxon>
    </lineage>
</organism>
<dbReference type="AlphaFoldDB" id="A0A6A6SX23"/>
<gene>
    <name evidence="1" type="ORF">K491DRAFT_720086</name>
</gene>
<dbReference type="Gene3D" id="3.80.10.10">
    <property type="entry name" value="Ribonuclease Inhibitor"/>
    <property type="match status" value="1"/>
</dbReference>
<name>A0A6A6SX23_9PLEO</name>
<dbReference type="SUPFAM" id="SSF52047">
    <property type="entry name" value="RNI-like"/>
    <property type="match status" value="1"/>
</dbReference>
<dbReference type="EMBL" id="MU004433">
    <property type="protein sequence ID" value="KAF2651143.1"/>
    <property type="molecule type" value="Genomic_DNA"/>
</dbReference>
<dbReference type="OrthoDB" id="2520703at2759"/>